<proteinExistence type="predicted"/>
<organism evidence="2 3">
    <name type="scientific">Jaapia argillacea MUCL 33604</name>
    <dbReference type="NCBI Taxonomy" id="933084"/>
    <lineage>
        <taxon>Eukaryota</taxon>
        <taxon>Fungi</taxon>
        <taxon>Dikarya</taxon>
        <taxon>Basidiomycota</taxon>
        <taxon>Agaricomycotina</taxon>
        <taxon>Agaricomycetes</taxon>
        <taxon>Agaricomycetidae</taxon>
        <taxon>Jaapiales</taxon>
        <taxon>Jaapiaceae</taxon>
        <taxon>Jaapia</taxon>
    </lineage>
</organism>
<dbReference type="OrthoDB" id="10643800at2759"/>
<feature type="compositionally biased region" description="Basic and acidic residues" evidence="1">
    <location>
        <begin position="225"/>
        <end position="236"/>
    </location>
</feature>
<gene>
    <name evidence="2" type="ORF">JAAARDRAFT_415217</name>
</gene>
<keyword evidence="3" id="KW-1185">Reference proteome</keyword>
<dbReference type="HOGENOM" id="CLU_863468_0_0_1"/>
<evidence type="ECO:0000313" key="3">
    <source>
        <dbReference type="Proteomes" id="UP000027265"/>
    </source>
</evidence>
<reference evidence="3" key="1">
    <citation type="journal article" date="2014" name="Proc. Natl. Acad. Sci. U.S.A.">
        <title>Extensive sampling of basidiomycete genomes demonstrates inadequacy of the white-rot/brown-rot paradigm for wood decay fungi.</title>
        <authorList>
            <person name="Riley R."/>
            <person name="Salamov A.A."/>
            <person name="Brown D.W."/>
            <person name="Nagy L.G."/>
            <person name="Floudas D."/>
            <person name="Held B.W."/>
            <person name="Levasseur A."/>
            <person name="Lombard V."/>
            <person name="Morin E."/>
            <person name="Otillar R."/>
            <person name="Lindquist E.A."/>
            <person name="Sun H."/>
            <person name="LaButti K.M."/>
            <person name="Schmutz J."/>
            <person name="Jabbour D."/>
            <person name="Luo H."/>
            <person name="Baker S.E."/>
            <person name="Pisabarro A.G."/>
            <person name="Walton J.D."/>
            <person name="Blanchette R.A."/>
            <person name="Henrissat B."/>
            <person name="Martin F."/>
            <person name="Cullen D."/>
            <person name="Hibbett D.S."/>
            <person name="Grigoriev I.V."/>
        </authorList>
    </citation>
    <scope>NUCLEOTIDE SEQUENCE [LARGE SCALE GENOMIC DNA]</scope>
    <source>
        <strain evidence="3">MUCL 33604</strain>
    </source>
</reference>
<dbReference type="InterPro" id="IPR013320">
    <property type="entry name" value="ConA-like_dom_sf"/>
</dbReference>
<protein>
    <recommendedName>
        <fullName evidence="4">LamG-like jellyroll fold domain-containing protein</fullName>
    </recommendedName>
</protein>
<evidence type="ECO:0000256" key="1">
    <source>
        <dbReference type="SAM" id="MobiDB-lite"/>
    </source>
</evidence>
<dbReference type="Proteomes" id="UP000027265">
    <property type="component" value="Unassembled WGS sequence"/>
</dbReference>
<feature type="compositionally biased region" description="Low complexity" evidence="1">
    <location>
        <begin position="305"/>
        <end position="322"/>
    </location>
</feature>
<feature type="region of interest" description="Disordered" evidence="1">
    <location>
        <begin position="215"/>
        <end position="322"/>
    </location>
</feature>
<name>A0A067PRE2_9AGAM</name>
<dbReference type="InParanoid" id="A0A067PRE2"/>
<dbReference type="AlphaFoldDB" id="A0A067PRE2"/>
<dbReference type="EMBL" id="KL197731">
    <property type="protein sequence ID" value="KDQ53877.1"/>
    <property type="molecule type" value="Genomic_DNA"/>
</dbReference>
<dbReference type="Gene3D" id="2.60.120.200">
    <property type="match status" value="1"/>
</dbReference>
<dbReference type="Pfam" id="PF13385">
    <property type="entry name" value="Laminin_G_3"/>
    <property type="match status" value="1"/>
</dbReference>
<sequence length="322" mass="36277">MKLCLFSLHPRHLFTAYLVEFQPGREIHLLHDKHYVMLSPRNRCYRDKDLFHNTGHLEDWLDVRFSLSSPFSLSCWVLSGDRRHASTFLSIESPEWKWSLVALSVGNGQSYFTGKIQHGGNNVTDEILVHATRMPIVVNTWYNVALVREMERLRIYVNGTEHDSAPIPWESAAVSAIRPRLCLGTGATEDRRSGQWDGQMQDTRVWDRALSGDEVKRLCGNRPPDGGHRAGRRNIDEGETNAARRLSISQPVSPAPHIFQTRRRSRSQSEDPPAIYLSPLTPVPGWSRLQSPPELVSPSTTIAESPTSFSSPSPPSFSSTLS</sequence>
<evidence type="ECO:0000313" key="2">
    <source>
        <dbReference type="EMBL" id="KDQ53877.1"/>
    </source>
</evidence>
<accession>A0A067PRE2</accession>
<dbReference type="SUPFAM" id="SSF49899">
    <property type="entry name" value="Concanavalin A-like lectins/glucanases"/>
    <property type="match status" value="1"/>
</dbReference>
<evidence type="ECO:0008006" key="4">
    <source>
        <dbReference type="Google" id="ProtNLM"/>
    </source>
</evidence>